<keyword evidence="3" id="KW-1185">Reference proteome</keyword>
<feature type="region of interest" description="Disordered" evidence="1">
    <location>
        <begin position="155"/>
        <end position="195"/>
    </location>
</feature>
<organism evidence="2 3">
    <name type="scientific">Entomortierella chlamydospora</name>
    <dbReference type="NCBI Taxonomy" id="101097"/>
    <lineage>
        <taxon>Eukaryota</taxon>
        <taxon>Fungi</taxon>
        <taxon>Fungi incertae sedis</taxon>
        <taxon>Mucoromycota</taxon>
        <taxon>Mortierellomycotina</taxon>
        <taxon>Mortierellomycetes</taxon>
        <taxon>Mortierellales</taxon>
        <taxon>Mortierellaceae</taxon>
        <taxon>Entomortierella</taxon>
    </lineage>
</organism>
<proteinExistence type="predicted"/>
<feature type="compositionally biased region" description="Low complexity" evidence="1">
    <location>
        <begin position="180"/>
        <end position="195"/>
    </location>
</feature>
<evidence type="ECO:0000313" key="3">
    <source>
        <dbReference type="Proteomes" id="UP000703661"/>
    </source>
</evidence>
<dbReference type="EMBL" id="JAAAID010000005">
    <property type="protein sequence ID" value="KAG0024739.1"/>
    <property type="molecule type" value="Genomic_DNA"/>
</dbReference>
<reference evidence="2" key="1">
    <citation type="journal article" date="2020" name="Fungal Divers.">
        <title>Resolving the Mortierellaceae phylogeny through synthesis of multi-gene phylogenetics and phylogenomics.</title>
        <authorList>
            <person name="Vandepol N."/>
            <person name="Liber J."/>
            <person name="Desiro A."/>
            <person name="Na H."/>
            <person name="Kennedy M."/>
            <person name="Barry K."/>
            <person name="Grigoriev I.V."/>
            <person name="Miller A.N."/>
            <person name="O'Donnell K."/>
            <person name="Stajich J.E."/>
            <person name="Bonito G."/>
        </authorList>
    </citation>
    <scope>NUCLEOTIDE SEQUENCE</scope>
    <source>
        <strain evidence="2">NRRL 2769</strain>
    </source>
</reference>
<comment type="caution">
    <text evidence="2">The sequence shown here is derived from an EMBL/GenBank/DDBJ whole genome shotgun (WGS) entry which is preliminary data.</text>
</comment>
<accession>A0A9P6T4T4</accession>
<dbReference type="Proteomes" id="UP000703661">
    <property type="component" value="Unassembled WGS sequence"/>
</dbReference>
<feature type="compositionally biased region" description="Polar residues" evidence="1">
    <location>
        <begin position="160"/>
        <end position="169"/>
    </location>
</feature>
<protein>
    <submittedName>
        <fullName evidence="2">Uncharacterized protein</fullName>
    </submittedName>
</protein>
<dbReference type="AlphaFoldDB" id="A0A9P6T4T4"/>
<sequence>MPIKPCIAKGQRECVGGFHRDQCFKCTKGSITCNMCNPDSSVPSPCIYCFNGRRECSDCFGLGHVQRICRPCIEDHYRRQSRKNTVTRVKSQLALAQNQFSRSMVSITNVIAPTSPKQGPSLHKSNHHSDTDVSKISISISSKLEKFSSKLAGKGLDTSVYDSTDSTESIGDKTHRRKWSWSSSPSNAPSSMVAA</sequence>
<gene>
    <name evidence="2" type="ORF">BGZ80_008897</name>
</gene>
<evidence type="ECO:0000313" key="2">
    <source>
        <dbReference type="EMBL" id="KAG0024739.1"/>
    </source>
</evidence>
<evidence type="ECO:0000256" key="1">
    <source>
        <dbReference type="SAM" id="MobiDB-lite"/>
    </source>
</evidence>
<name>A0A9P6T4T4_9FUNG</name>